<dbReference type="STRING" id="169760.PSTEL_24980"/>
<dbReference type="AlphaFoldDB" id="A0A089M323"/>
<sequence length="633" mass="72214">MSFLTKNKRFIQKNYPSLISLIEDDDINDPMCTITETKNNETNMVVTVDRQEYFLHSKYNATAEARNWISTLQSEVTSSGHVLLFGIGLGYFLEALLELSEVVQVYVCEPSIIVFNQMIRTRDISKMFSDSRIKLVAVGENPLFLKQIANQISTYLVSNRLVTAIPPIYKRLFMQTFEDLSNDLKDSMIDQIGNLQTYTTFQNLWITNVLKNMRHTIISSSVNLLENAWEGSKAIVVGSGPSLQEDISYLKQLKDKCLIIAAGSSIQALQYNGIQPHLVVSMDGGEPNLRVFENIDTSQVPLLFIPQINSDILEIYKGEMVFALFTRDLISNYLWSNHSIPKFLNTSTVTGTAIQAARYMGATEIILMGQDLSYPQNQFYTPGVAHIPVELQKKQLDEAANLFVPNVDGGENPTTLKMHITLRDLEVLIKLEMINGLSFTNASRRGAHIEGTEYRALDDLITELLELPSRDFNVAVRIESPTKDNQVKLLEQMKTKLDYILKQSKTVEQKLKVMLETVEIMKKNSSARNRAKVNKNLNKVDELWKWITNRETFTVFFAFTRGHHMNIYKRYIPMIVETQDPLKKAELISEHLGNLLARLKEFLPELQELLKNTLDHLDILSTEIRGDTNERLV</sequence>
<proteinExistence type="predicted"/>
<evidence type="ECO:0000313" key="4">
    <source>
        <dbReference type="Proteomes" id="UP000029507"/>
    </source>
</evidence>
<name>A0A089M323_9BACL</name>
<dbReference type="RefSeq" id="WP_038699272.1">
    <property type="nucleotide sequence ID" value="NZ_CP009286.1"/>
</dbReference>
<keyword evidence="4" id="KW-1185">Reference proteome</keyword>
<dbReference type="Pfam" id="PF01973">
    <property type="entry name" value="MptE-like"/>
    <property type="match status" value="1"/>
</dbReference>
<accession>A0A089M323</accession>
<dbReference type="PANTHER" id="PTHR41786">
    <property type="entry name" value="MOTILITY ACCESSORY FACTOR MAF"/>
    <property type="match status" value="1"/>
</dbReference>
<evidence type="ECO:0000259" key="1">
    <source>
        <dbReference type="Pfam" id="PF01973"/>
    </source>
</evidence>
<dbReference type="OrthoDB" id="5291305at2"/>
<dbReference type="Pfam" id="PF20157">
    <property type="entry name" value="Maf_flag10_N"/>
    <property type="match status" value="1"/>
</dbReference>
<protein>
    <recommendedName>
        <fullName evidence="5">DUF115 domain-containing protein</fullName>
    </recommendedName>
</protein>
<dbReference type="EMBL" id="CP009286">
    <property type="protein sequence ID" value="AIQ65878.1"/>
    <property type="molecule type" value="Genomic_DNA"/>
</dbReference>
<dbReference type="Proteomes" id="UP000029507">
    <property type="component" value="Chromosome"/>
</dbReference>
<dbReference type="InterPro" id="IPR002826">
    <property type="entry name" value="MptE-like"/>
</dbReference>
<evidence type="ECO:0000259" key="2">
    <source>
        <dbReference type="Pfam" id="PF20157"/>
    </source>
</evidence>
<reference evidence="3 4" key="1">
    <citation type="submission" date="2014-08" db="EMBL/GenBank/DDBJ databases">
        <title>Comparative genomics of the Paenibacillus odorifer group.</title>
        <authorList>
            <person name="den Bakker H.C."/>
            <person name="Tsai Y.-C."/>
            <person name="Martin N."/>
            <person name="Korlach J."/>
            <person name="Wiedmann M."/>
        </authorList>
    </citation>
    <scope>NUCLEOTIDE SEQUENCE [LARGE SCALE GENOMIC DNA]</scope>
    <source>
        <strain evidence="3 4">DSM 14472</strain>
    </source>
</reference>
<gene>
    <name evidence="3" type="ORF">PSTEL_24980</name>
</gene>
<feature type="domain" description="6-hydroxymethylpterin diphosphokinase MptE-like" evidence="1">
    <location>
        <begin position="208"/>
        <end position="376"/>
    </location>
</feature>
<evidence type="ECO:0000313" key="3">
    <source>
        <dbReference type="EMBL" id="AIQ65878.1"/>
    </source>
</evidence>
<dbReference type="KEGG" id="pste:PSTEL_24980"/>
<dbReference type="InterPro" id="IPR045376">
    <property type="entry name" value="Maf_N"/>
</dbReference>
<dbReference type="PANTHER" id="PTHR41786:SF1">
    <property type="entry name" value="6-HYDROXYMETHYLPTERIN DIPHOSPHOKINASE MPTE-LIKE DOMAIN-CONTAINING PROTEIN"/>
    <property type="match status" value="1"/>
</dbReference>
<evidence type="ECO:0008006" key="5">
    <source>
        <dbReference type="Google" id="ProtNLM"/>
    </source>
</evidence>
<dbReference type="HOGENOM" id="CLU_026503_0_0_9"/>
<organism evidence="3 4">
    <name type="scientific">Paenibacillus stellifer</name>
    <dbReference type="NCBI Taxonomy" id="169760"/>
    <lineage>
        <taxon>Bacteria</taxon>
        <taxon>Bacillati</taxon>
        <taxon>Bacillota</taxon>
        <taxon>Bacilli</taxon>
        <taxon>Bacillales</taxon>
        <taxon>Paenibacillaceae</taxon>
        <taxon>Paenibacillus</taxon>
    </lineage>
</organism>
<feature type="domain" description="Glycosyltransferase Maf N-terminal" evidence="2">
    <location>
        <begin position="38"/>
        <end position="128"/>
    </location>
</feature>